<evidence type="ECO:0000313" key="5">
    <source>
        <dbReference type="EMBL" id="MDN5201627.1"/>
    </source>
</evidence>
<dbReference type="PROSITE" id="PS50830">
    <property type="entry name" value="TNASE_3"/>
    <property type="match status" value="1"/>
</dbReference>
<dbReference type="SUPFAM" id="SSF50199">
    <property type="entry name" value="Staphylococcal nuclease"/>
    <property type="match status" value="1"/>
</dbReference>
<dbReference type="SMART" id="SM00318">
    <property type="entry name" value="SNc"/>
    <property type="match status" value="1"/>
</dbReference>
<evidence type="ECO:0000313" key="6">
    <source>
        <dbReference type="Proteomes" id="UP001172082"/>
    </source>
</evidence>
<dbReference type="InterPro" id="IPR035437">
    <property type="entry name" value="SNase_OB-fold_sf"/>
</dbReference>
<dbReference type="InterPro" id="IPR016071">
    <property type="entry name" value="Staphylococal_nuclease_OB-fold"/>
</dbReference>
<gene>
    <name evidence="5" type="ORF">QQ008_09650</name>
</gene>
<keyword evidence="6" id="KW-1185">Reference proteome</keyword>
<dbReference type="EMBL" id="JAUJEA010000003">
    <property type="protein sequence ID" value="MDN5201627.1"/>
    <property type="molecule type" value="Genomic_DNA"/>
</dbReference>
<evidence type="ECO:0000256" key="2">
    <source>
        <dbReference type="ARBA" id="ARBA00022759"/>
    </source>
</evidence>
<dbReference type="PANTHER" id="PTHR12302">
    <property type="entry name" value="EBNA2 BINDING PROTEIN P100"/>
    <property type="match status" value="1"/>
</dbReference>
<reference evidence="5" key="1">
    <citation type="submission" date="2023-06" db="EMBL/GenBank/DDBJ databases">
        <title>Genomic of Parafulvivirga corallium.</title>
        <authorList>
            <person name="Wang G."/>
        </authorList>
    </citation>
    <scope>NUCLEOTIDE SEQUENCE</scope>
    <source>
        <strain evidence="5">BMA10</strain>
    </source>
</reference>
<proteinExistence type="predicted"/>
<organism evidence="5 6">
    <name type="scientific">Splendidivirga corallicola</name>
    <dbReference type="NCBI Taxonomy" id="3051826"/>
    <lineage>
        <taxon>Bacteria</taxon>
        <taxon>Pseudomonadati</taxon>
        <taxon>Bacteroidota</taxon>
        <taxon>Cytophagia</taxon>
        <taxon>Cytophagales</taxon>
        <taxon>Splendidivirgaceae</taxon>
        <taxon>Splendidivirga</taxon>
    </lineage>
</organism>
<evidence type="ECO:0000256" key="1">
    <source>
        <dbReference type="ARBA" id="ARBA00022722"/>
    </source>
</evidence>
<name>A0ABT8KLP8_9BACT</name>
<feature type="domain" description="TNase-like" evidence="4">
    <location>
        <begin position="21"/>
        <end position="143"/>
    </location>
</feature>
<dbReference type="PANTHER" id="PTHR12302:SF3">
    <property type="entry name" value="SERINE_THREONINE-PROTEIN KINASE 31"/>
    <property type="match status" value="1"/>
</dbReference>
<keyword evidence="1" id="KW-0540">Nuclease</keyword>
<sequence length="164" mass="18652">MKKSILVLFFVFVSLNIFSQKTYKAKVVKVVNGSTIQLLDSEQDTINVILKSIECPVIQQAFGEEARNMTVSLCLDKVVDVEDFGKDRYGNAIVSITLPDQTNLSYELVKNGLAWYYKRNREDTQLECLATTSKENEIGLWGDSESVAPWIYKRQQSMLVAKTR</sequence>
<evidence type="ECO:0000256" key="3">
    <source>
        <dbReference type="ARBA" id="ARBA00022801"/>
    </source>
</evidence>
<protein>
    <submittedName>
        <fullName evidence="5">Thermonuclease family protein</fullName>
    </submittedName>
</protein>
<comment type="caution">
    <text evidence="5">The sequence shown here is derived from an EMBL/GenBank/DDBJ whole genome shotgun (WGS) entry which is preliminary data.</text>
</comment>
<keyword evidence="3" id="KW-0378">Hydrolase</keyword>
<accession>A0ABT8KLP8</accession>
<keyword evidence="2" id="KW-0255">Endonuclease</keyword>
<evidence type="ECO:0000259" key="4">
    <source>
        <dbReference type="PROSITE" id="PS50830"/>
    </source>
</evidence>
<dbReference type="Gene3D" id="2.40.50.90">
    <property type="match status" value="1"/>
</dbReference>
<dbReference type="Proteomes" id="UP001172082">
    <property type="component" value="Unassembled WGS sequence"/>
</dbReference>
<dbReference type="RefSeq" id="WP_346751655.1">
    <property type="nucleotide sequence ID" value="NZ_JAUJEA010000003.1"/>
</dbReference>
<dbReference type="Pfam" id="PF00565">
    <property type="entry name" value="SNase"/>
    <property type="match status" value="1"/>
</dbReference>